<dbReference type="InterPro" id="IPR052030">
    <property type="entry name" value="Peptidase_M20/M20A_hydrolases"/>
</dbReference>
<organism evidence="3 4">
    <name type="scientific">Agromyces mediolanus</name>
    <name type="common">Corynebacterium mediolanum</name>
    <dbReference type="NCBI Taxonomy" id="41986"/>
    <lineage>
        <taxon>Bacteria</taxon>
        <taxon>Bacillati</taxon>
        <taxon>Actinomycetota</taxon>
        <taxon>Actinomycetes</taxon>
        <taxon>Micrococcales</taxon>
        <taxon>Microbacteriaceae</taxon>
        <taxon>Agromyces</taxon>
    </lineage>
</organism>
<dbReference type="SUPFAM" id="SSF53187">
    <property type="entry name" value="Zn-dependent exopeptidases"/>
    <property type="match status" value="1"/>
</dbReference>
<dbReference type="PANTHER" id="PTHR30575:SF0">
    <property type="entry name" value="XAA-ARG DIPEPTIDASE"/>
    <property type="match status" value="1"/>
</dbReference>
<dbReference type="SUPFAM" id="SSF55031">
    <property type="entry name" value="Bacterial exopeptidase dimerisation domain"/>
    <property type="match status" value="1"/>
</dbReference>
<dbReference type="GO" id="GO:0071713">
    <property type="term" value="F:para-aminobenzoyl-glutamate hydrolase activity"/>
    <property type="evidence" value="ECO:0007669"/>
    <property type="project" value="TreeGrafter"/>
</dbReference>
<dbReference type="NCBIfam" id="TIGR01891">
    <property type="entry name" value="amidohydrolases"/>
    <property type="match status" value="1"/>
</dbReference>
<dbReference type="InterPro" id="IPR011650">
    <property type="entry name" value="Peptidase_M20_dimer"/>
</dbReference>
<dbReference type="Pfam" id="PF07687">
    <property type="entry name" value="M20_dimer"/>
    <property type="match status" value="1"/>
</dbReference>
<dbReference type="PIRSF" id="PIRSF037226">
    <property type="entry name" value="Amidohydrolase_ACY1L2_prd"/>
    <property type="match status" value="1"/>
</dbReference>
<reference evidence="3" key="2">
    <citation type="submission" date="2020-09" db="EMBL/GenBank/DDBJ databases">
        <authorList>
            <person name="Sun Q."/>
            <person name="Ohkuma M."/>
        </authorList>
    </citation>
    <scope>NUCLEOTIDE SEQUENCE</scope>
    <source>
        <strain evidence="3">JCM 3346</strain>
    </source>
</reference>
<evidence type="ECO:0000313" key="4">
    <source>
        <dbReference type="Proteomes" id="UP000610303"/>
    </source>
</evidence>
<dbReference type="AlphaFoldDB" id="A0A918CLX3"/>
<dbReference type="InterPro" id="IPR017144">
    <property type="entry name" value="Xaa-Arg_dipeptidase"/>
</dbReference>
<dbReference type="EMBL" id="BMRJ01000002">
    <property type="protein sequence ID" value="GGR28274.1"/>
    <property type="molecule type" value="Genomic_DNA"/>
</dbReference>
<accession>A0A918CLX3</accession>
<dbReference type="Gene3D" id="3.40.630.10">
    <property type="entry name" value="Zn peptidases"/>
    <property type="match status" value="1"/>
</dbReference>
<comment type="caution">
    <text evidence="3">The sequence shown here is derived from an EMBL/GenBank/DDBJ whole genome shotgun (WGS) entry which is preliminary data.</text>
</comment>
<dbReference type="RefSeq" id="WP_189085453.1">
    <property type="nucleotide sequence ID" value="NZ_BMRJ01000002.1"/>
</dbReference>
<dbReference type="Pfam" id="PF01546">
    <property type="entry name" value="Peptidase_M20"/>
    <property type="match status" value="1"/>
</dbReference>
<dbReference type="PANTHER" id="PTHR30575">
    <property type="entry name" value="PEPTIDASE M20"/>
    <property type="match status" value="1"/>
</dbReference>
<name>A0A918CLX3_AGRME</name>
<dbReference type="GO" id="GO:0016805">
    <property type="term" value="F:dipeptidase activity"/>
    <property type="evidence" value="ECO:0007669"/>
    <property type="project" value="InterPro"/>
</dbReference>
<dbReference type="InterPro" id="IPR017439">
    <property type="entry name" value="Amidohydrolase"/>
</dbReference>
<dbReference type="GO" id="GO:0005737">
    <property type="term" value="C:cytoplasm"/>
    <property type="evidence" value="ECO:0007669"/>
    <property type="project" value="TreeGrafter"/>
</dbReference>
<dbReference type="Proteomes" id="UP000610303">
    <property type="component" value="Unassembled WGS sequence"/>
</dbReference>
<dbReference type="Gene3D" id="3.30.70.360">
    <property type="match status" value="1"/>
</dbReference>
<evidence type="ECO:0000313" key="3">
    <source>
        <dbReference type="EMBL" id="GGR28274.1"/>
    </source>
</evidence>
<feature type="domain" description="Peptidase M20 dimerisation" evidence="2">
    <location>
        <begin position="189"/>
        <end position="277"/>
    </location>
</feature>
<evidence type="ECO:0000256" key="1">
    <source>
        <dbReference type="PIRNR" id="PIRNR037226"/>
    </source>
</evidence>
<gene>
    <name evidence="3" type="primary">amiB1</name>
    <name evidence="3" type="ORF">GCM10010196_22560</name>
</gene>
<keyword evidence="4" id="KW-1185">Reference proteome</keyword>
<sequence length="409" mass="42580">MTIVQDPATAASPSNAPTRTLVREAVEAERERLVALSHAIGNDPELAFEERRAAERVAGFLEAEGFAVTRGAYGLETAVEAVYGEGATTVAVVGEYDALPGVGHACGHNLIAAAGVGAAVGLKAVAERLGIRVKFLGTPAEELGGGKILMLERGAWDDATFSLMVHGGPFAQVVSRGFRSQAFERIIATFRGRAAHAAAAPHEGVNAGDAITLSQVGLGLLRQQLPKTVVVGSFVVEAGGATNVIPETGVLEVEIRGNTEEEWHDARARVRRALEGAALASGCTLEIEQPELPYAPLAPDDELCRLFDEAMEELGYELMPVPAGTTGGSTDMGNVSQYLPAIHPMIALLGVEAVPHHHSFAQAALSPAGDTAAVDGAVALALAAAAAVEDDGIRERLLAAQRERAPYRA</sequence>
<reference evidence="3" key="1">
    <citation type="journal article" date="2014" name="Int. J. Syst. Evol. Microbiol.">
        <title>Complete genome sequence of Corynebacterium casei LMG S-19264T (=DSM 44701T), isolated from a smear-ripened cheese.</title>
        <authorList>
            <consortium name="US DOE Joint Genome Institute (JGI-PGF)"/>
            <person name="Walter F."/>
            <person name="Albersmeier A."/>
            <person name="Kalinowski J."/>
            <person name="Ruckert C."/>
        </authorList>
    </citation>
    <scope>NUCLEOTIDE SEQUENCE</scope>
    <source>
        <strain evidence="3">JCM 3346</strain>
    </source>
</reference>
<evidence type="ECO:0000259" key="2">
    <source>
        <dbReference type="Pfam" id="PF07687"/>
    </source>
</evidence>
<dbReference type="InterPro" id="IPR036264">
    <property type="entry name" value="Bact_exopeptidase_dim_dom"/>
</dbReference>
<dbReference type="InterPro" id="IPR002933">
    <property type="entry name" value="Peptidase_M20"/>
</dbReference>
<comment type="similarity">
    <text evidence="1">Belongs to the peptidase M20A family.</text>
</comment>
<dbReference type="GO" id="GO:0046657">
    <property type="term" value="P:folic acid catabolic process"/>
    <property type="evidence" value="ECO:0007669"/>
    <property type="project" value="TreeGrafter"/>
</dbReference>
<dbReference type="CDD" id="cd03887">
    <property type="entry name" value="M20_Acy1L2"/>
    <property type="match status" value="1"/>
</dbReference>
<proteinExistence type="inferred from homology"/>
<protein>
    <recommendedName>
        <fullName evidence="1">Peptidase M20 domain-containing protein 2</fullName>
    </recommendedName>
</protein>